<evidence type="ECO:0000256" key="1">
    <source>
        <dbReference type="SAM" id="MobiDB-lite"/>
    </source>
</evidence>
<feature type="signal peptide" evidence="2">
    <location>
        <begin position="1"/>
        <end position="20"/>
    </location>
</feature>
<dbReference type="RefSeq" id="WP_115832380.1">
    <property type="nucleotide sequence ID" value="NZ_QNUL01000016.1"/>
</dbReference>
<feature type="compositionally biased region" description="Basic and acidic residues" evidence="1">
    <location>
        <begin position="50"/>
        <end position="62"/>
    </location>
</feature>
<reference evidence="4 5" key="1">
    <citation type="submission" date="2018-07" db="EMBL/GenBank/DDBJ databases">
        <title>Dyadobacter roseus sp. nov., isolated from rose rhizosphere soil.</title>
        <authorList>
            <person name="Chen L."/>
        </authorList>
    </citation>
    <scope>NUCLEOTIDE SEQUENCE [LARGE SCALE GENOMIC DNA]</scope>
    <source>
        <strain evidence="4 5">RS19</strain>
    </source>
</reference>
<protein>
    <submittedName>
        <fullName evidence="4">SPOR domain-containing protein</fullName>
    </submittedName>
</protein>
<evidence type="ECO:0000313" key="4">
    <source>
        <dbReference type="EMBL" id="REA59287.1"/>
    </source>
</evidence>
<feature type="chain" id="PRO_5017546191" evidence="2">
    <location>
        <begin position="21"/>
        <end position="187"/>
    </location>
</feature>
<accession>A0A3D8Y800</accession>
<feature type="domain" description="SPOR" evidence="3">
    <location>
        <begin position="95"/>
        <end position="175"/>
    </location>
</feature>
<dbReference type="OrthoDB" id="2473397at2"/>
<dbReference type="PROSITE" id="PS51257">
    <property type="entry name" value="PROKAR_LIPOPROTEIN"/>
    <property type="match status" value="1"/>
</dbReference>
<keyword evidence="2" id="KW-0732">Signal</keyword>
<dbReference type="Proteomes" id="UP000256373">
    <property type="component" value="Unassembled WGS sequence"/>
</dbReference>
<dbReference type="PROSITE" id="PS51724">
    <property type="entry name" value="SPOR"/>
    <property type="match status" value="1"/>
</dbReference>
<evidence type="ECO:0000313" key="5">
    <source>
        <dbReference type="Proteomes" id="UP000256373"/>
    </source>
</evidence>
<feature type="region of interest" description="Disordered" evidence="1">
    <location>
        <begin position="50"/>
        <end position="76"/>
    </location>
</feature>
<dbReference type="InterPro" id="IPR007730">
    <property type="entry name" value="SPOR-like_dom"/>
</dbReference>
<gene>
    <name evidence="4" type="ORF">DSL64_18345</name>
</gene>
<organism evidence="4 5">
    <name type="scientific">Dyadobacter luteus</name>
    <dbReference type="NCBI Taxonomy" id="2259619"/>
    <lineage>
        <taxon>Bacteria</taxon>
        <taxon>Pseudomonadati</taxon>
        <taxon>Bacteroidota</taxon>
        <taxon>Cytophagia</taxon>
        <taxon>Cytophagales</taxon>
        <taxon>Spirosomataceae</taxon>
        <taxon>Dyadobacter</taxon>
    </lineage>
</organism>
<dbReference type="Gene3D" id="3.30.70.1070">
    <property type="entry name" value="Sporulation related repeat"/>
    <property type="match status" value="1"/>
</dbReference>
<dbReference type="InterPro" id="IPR036680">
    <property type="entry name" value="SPOR-like_sf"/>
</dbReference>
<dbReference type="Pfam" id="PF05036">
    <property type="entry name" value="SPOR"/>
    <property type="match status" value="1"/>
</dbReference>
<dbReference type="GO" id="GO:0042834">
    <property type="term" value="F:peptidoglycan binding"/>
    <property type="evidence" value="ECO:0007669"/>
    <property type="project" value="InterPro"/>
</dbReference>
<dbReference type="EMBL" id="QNUL01000016">
    <property type="protein sequence ID" value="REA59287.1"/>
    <property type="molecule type" value="Genomic_DNA"/>
</dbReference>
<name>A0A3D8Y800_9BACT</name>
<comment type="caution">
    <text evidence="4">The sequence shown here is derived from an EMBL/GenBank/DDBJ whole genome shotgun (WGS) entry which is preliminary data.</text>
</comment>
<keyword evidence="5" id="KW-1185">Reference proteome</keyword>
<dbReference type="SUPFAM" id="SSF110997">
    <property type="entry name" value="Sporulation related repeat"/>
    <property type="match status" value="1"/>
</dbReference>
<sequence length="187" mass="21084">MFLKNKFLFSILIPALFSLAGCSKKNIAGSSSFVYGDDLAKVRPRFEYTEPKEQISEEKKPEPVTSPTTSSEKPLHVNKKLDSALDSLSKQNKAIKYINGYRIQIYVGNVRQEADAAKSYVYQVLPDLTPYVSYSQPTYRVKAGDFIYRSDAEQYLETIKAQYSSAVILSDRVEIKKSLMVNSGVIE</sequence>
<evidence type="ECO:0000259" key="3">
    <source>
        <dbReference type="PROSITE" id="PS51724"/>
    </source>
</evidence>
<evidence type="ECO:0000256" key="2">
    <source>
        <dbReference type="SAM" id="SignalP"/>
    </source>
</evidence>
<dbReference type="AlphaFoldDB" id="A0A3D8Y800"/>
<proteinExistence type="predicted"/>